<dbReference type="RefSeq" id="WP_210001069.1">
    <property type="nucleotide sequence ID" value="NZ_BAAAJY010000017.1"/>
</dbReference>
<reference evidence="2 3" key="1">
    <citation type="submission" date="2021-03" db="EMBL/GenBank/DDBJ databases">
        <title>Sequencing the genomes of 1000 actinobacteria strains.</title>
        <authorList>
            <person name="Klenk H.-P."/>
        </authorList>
    </citation>
    <scope>NUCLEOTIDE SEQUENCE [LARGE SCALE GENOMIC DNA]</scope>
    <source>
        <strain evidence="2 3">DSM 15797</strain>
    </source>
</reference>
<keyword evidence="1" id="KW-0732">Signal</keyword>
<gene>
    <name evidence="2" type="ORF">JOF47_003711</name>
</gene>
<proteinExistence type="predicted"/>
<dbReference type="PROSITE" id="PS51257">
    <property type="entry name" value="PROKAR_LIPOPROTEIN"/>
    <property type="match status" value="1"/>
</dbReference>
<dbReference type="Proteomes" id="UP001296993">
    <property type="component" value="Unassembled WGS sequence"/>
</dbReference>
<keyword evidence="2" id="KW-0449">Lipoprotein</keyword>
<accession>A0ABS4XIA1</accession>
<dbReference type="EMBL" id="JAGIOF010000001">
    <property type="protein sequence ID" value="MBP2388200.1"/>
    <property type="molecule type" value="Genomic_DNA"/>
</dbReference>
<comment type="caution">
    <text evidence="2">The sequence shown here is derived from an EMBL/GenBank/DDBJ whole genome shotgun (WGS) entry which is preliminary data.</text>
</comment>
<organism evidence="2 3">
    <name type="scientific">Paeniglutamicibacter kerguelensis</name>
    <dbReference type="NCBI Taxonomy" id="254788"/>
    <lineage>
        <taxon>Bacteria</taxon>
        <taxon>Bacillati</taxon>
        <taxon>Actinomycetota</taxon>
        <taxon>Actinomycetes</taxon>
        <taxon>Micrococcales</taxon>
        <taxon>Micrococcaceae</taxon>
        <taxon>Paeniglutamicibacter</taxon>
    </lineage>
</organism>
<feature type="chain" id="PRO_5046976509" evidence="1">
    <location>
        <begin position="26"/>
        <end position="139"/>
    </location>
</feature>
<evidence type="ECO:0000313" key="2">
    <source>
        <dbReference type="EMBL" id="MBP2388200.1"/>
    </source>
</evidence>
<sequence length="139" mass="15413">MRRVRVMVPLSIAVLVACLSLVAWAFLDNVRALTLDVIMTDGDGDGIDVTTNPVEITNRACGVAVDCVEAYSTAEANYYRFSSRKRASDFAATLDDGFHVHYMVMDFAGKHDASKEHQLWAMEGLAGTWNDYEGTFPER</sequence>
<evidence type="ECO:0000313" key="3">
    <source>
        <dbReference type="Proteomes" id="UP001296993"/>
    </source>
</evidence>
<evidence type="ECO:0000256" key="1">
    <source>
        <dbReference type="SAM" id="SignalP"/>
    </source>
</evidence>
<keyword evidence="3" id="KW-1185">Reference proteome</keyword>
<protein>
    <submittedName>
        <fullName evidence="2">Osmotically inducible lipoprotein OsmE</fullName>
    </submittedName>
</protein>
<name>A0ABS4XIA1_9MICC</name>
<feature type="signal peptide" evidence="1">
    <location>
        <begin position="1"/>
        <end position="25"/>
    </location>
</feature>